<feature type="transmembrane region" description="Helical" evidence="1">
    <location>
        <begin position="12"/>
        <end position="28"/>
    </location>
</feature>
<proteinExistence type="predicted"/>
<keyword evidence="1" id="KW-1133">Transmembrane helix</keyword>
<dbReference type="Proteomes" id="UP000272908">
    <property type="component" value="Unassembled WGS sequence"/>
</dbReference>
<sequence length="44" mass="5057">MKYNNLAKNEYLSVSMTMVIPIIYQSLIPNDLSSSTFYTMFSIS</sequence>
<evidence type="ECO:0000313" key="2">
    <source>
        <dbReference type="EMBL" id="SUZ33625.1"/>
    </source>
</evidence>
<evidence type="ECO:0000256" key="1">
    <source>
        <dbReference type="SAM" id="Phobius"/>
    </source>
</evidence>
<name>A0A3B0MCL5_9RHOB</name>
<keyword evidence="1" id="KW-0812">Transmembrane</keyword>
<dbReference type="AlphaFoldDB" id="A0A3B0MCL5"/>
<keyword evidence="3" id="KW-1185">Reference proteome</keyword>
<keyword evidence="1" id="KW-0472">Membrane</keyword>
<accession>A0A3B0MCL5</accession>
<organism evidence="2 3">
    <name type="scientific">Roseinatronobacter ekhonensis</name>
    <dbReference type="NCBI Taxonomy" id="254356"/>
    <lineage>
        <taxon>Bacteria</taxon>
        <taxon>Pseudomonadati</taxon>
        <taxon>Pseudomonadota</taxon>
        <taxon>Alphaproteobacteria</taxon>
        <taxon>Rhodobacterales</taxon>
        <taxon>Paracoccaceae</taxon>
        <taxon>Roseinatronobacter</taxon>
    </lineage>
</organism>
<protein>
    <submittedName>
        <fullName evidence="2">Uncharacterized protein</fullName>
    </submittedName>
</protein>
<reference evidence="3" key="1">
    <citation type="submission" date="2018-08" db="EMBL/GenBank/DDBJ databases">
        <authorList>
            <person name="Rodrigo-Torres L."/>
            <person name="Arahal R. D."/>
            <person name="Lucena T."/>
        </authorList>
    </citation>
    <scope>NUCLEOTIDE SEQUENCE [LARGE SCALE GENOMIC DNA]</scope>
    <source>
        <strain evidence="3">CECT 7235</strain>
    </source>
</reference>
<dbReference type="EMBL" id="UIHC01000061">
    <property type="protein sequence ID" value="SUZ33625.1"/>
    <property type="molecule type" value="Genomic_DNA"/>
</dbReference>
<evidence type="ECO:0000313" key="3">
    <source>
        <dbReference type="Proteomes" id="UP000272908"/>
    </source>
</evidence>
<gene>
    <name evidence="2" type="ORF">ROE7235_03398</name>
</gene>